<dbReference type="Gene3D" id="2.10.70.10">
    <property type="entry name" value="Complement Module, domain 1"/>
    <property type="match status" value="3"/>
</dbReference>
<dbReference type="InterPro" id="IPR035976">
    <property type="entry name" value="Sushi/SCR/CCP_sf"/>
</dbReference>
<protein>
    <recommendedName>
        <fullName evidence="7">Sushi domain-containing protein</fullName>
    </recommendedName>
</protein>
<dbReference type="Proteomes" id="UP000606274">
    <property type="component" value="Unassembled WGS sequence"/>
</dbReference>
<dbReference type="PANTHER" id="PTHR45785:SF2">
    <property type="entry name" value="COMPLEMENT FACTOR H-RELATED"/>
    <property type="match status" value="1"/>
</dbReference>
<dbReference type="SMART" id="SM00032">
    <property type="entry name" value="CCP"/>
    <property type="match status" value="3"/>
</dbReference>
<dbReference type="PANTHER" id="PTHR45785">
    <property type="entry name" value="COMPLEMENT FACTOR H-RELATED"/>
    <property type="match status" value="1"/>
</dbReference>
<evidence type="ECO:0000256" key="4">
    <source>
        <dbReference type="ARBA" id="ARBA00023157"/>
    </source>
</evidence>
<keyword evidence="2 5" id="KW-0768">Sushi</keyword>
<comment type="caution">
    <text evidence="5">Lacks conserved residue(s) required for the propagation of feature annotation.</text>
</comment>
<dbReference type="OrthoDB" id="10051774at2759"/>
<keyword evidence="9" id="KW-1185">Reference proteome</keyword>
<evidence type="ECO:0000256" key="5">
    <source>
        <dbReference type="PROSITE-ProRule" id="PRU00302"/>
    </source>
</evidence>
<dbReference type="AlphaFoldDB" id="A0A8T0B9T7"/>
<sequence>MGSTMQEVSKIVFVAFWVFSFTRVKSQAKPSGCAPFFLTNGFTLKSDRGYLYTCDSDYKAFDGKWWGEVTCQGGQWSDTPLCIPDKQCGQIPTVFQVINQGNQAFEDSEWHEFECEVGPCCFHCVNGKWQNQDCASKPSVCAPFFLTNGFTRKSDRGYLYTCDSDYKTFDGKWWGEVTCQGGQWSDTPQCIPDKQCGQIPTVFKVINQGNQVFDDRERHEFECELGPCCFHCVNGRWQKQDCTYQKCPTPPYVENAVITSHEAGTSQQSVTYECHENYSITGQQKINCIDSKWEKAPTCTF</sequence>
<evidence type="ECO:0000256" key="1">
    <source>
        <dbReference type="ARBA" id="ARBA00004328"/>
    </source>
</evidence>
<reference evidence="8" key="1">
    <citation type="submission" date="2020-08" db="EMBL/GenBank/DDBJ databases">
        <title>Chromosome-level assembly of Southern catfish (Silurus meridionalis) provides insights into visual adaptation to the nocturnal and benthic lifestyles.</title>
        <authorList>
            <person name="Zhang Y."/>
            <person name="Wang D."/>
            <person name="Peng Z."/>
        </authorList>
    </citation>
    <scope>NUCLEOTIDE SEQUENCE</scope>
    <source>
        <strain evidence="8">SWU-2019-XX</strain>
        <tissue evidence="8">Muscle</tissue>
    </source>
</reference>
<evidence type="ECO:0000256" key="6">
    <source>
        <dbReference type="SAM" id="SignalP"/>
    </source>
</evidence>
<proteinExistence type="predicted"/>
<organism evidence="8 9">
    <name type="scientific">Silurus meridionalis</name>
    <name type="common">Southern catfish</name>
    <name type="synonym">Silurus soldatovi meridionalis</name>
    <dbReference type="NCBI Taxonomy" id="175797"/>
    <lineage>
        <taxon>Eukaryota</taxon>
        <taxon>Metazoa</taxon>
        <taxon>Chordata</taxon>
        <taxon>Craniata</taxon>
        <taxon>Vertebrata</taxon>
        <taxon>Euteleostomi</taxon>
        <taxon>Actinopterygii</taxon>
        <taxon>Neopterygii</taxon>
        <taxon>Teleostei</taxon>
        <taxon>Ostariophysi</taxon>
        <taxon>Siluriformes</taxon>
        <taxon>Siluridae</taxon>
        <taxon>Silurus</taxon>
    </lineage>
</organism>
<evidence type="ECO:0000259" key="7">
    <source>
        <dbReference type="PROSITE" id="PS50923"/>
    </source>
</evidence>
<evidence type="ECO:0000313" key="9">
    <source>
        <dbReference type="Proteomes" id="UP000606274"/>
    </source>
</evidence>
<gene>
    <name evidence="8" type="ORF">HF521_022629</name>
</gene>
<evidence type="ECO:0000256" key="2">
    <source>
        <dbReference type="ARBA" id="ARBA00022659"/>
    </source>
</evidence>
<evidence type="ECO:0000313" key="8">
    <source>
        <dbReference type="EMBL" id="KAF7703622.1"/>
    </source>
</evidence>
<keyword evidence="3 6" id="KW-0732">Signal</keyword>
<accession>A0A8T0B9T7</accession>
<comment type="subcellular location">
    <subcellularLocation>
        <location evidence="1">Virion</location>
    </subcellularLocation>
</comment>
<dbReference type="PROSITE" id="PS50923">
    <property type="entry name" value="SUSHI"/>
    <property type="match status" value="1"/>
</dbReference>
<dbReference type="InterPro" id="IPR000436">
    <property type="entry name" value="Sushi_SCR_CCP_dom"/>
</dbReference>
<feature type="domain" description="Sushi" evidence="7">
    <location>
        <begin position="245"/>
        <end position="301"/>
    </location>
</feature>
<dbReference type="CDD" id="cd00033">
    <property type="entry name" value="CCP"/>
    <property type="match status" value="1"/>
</dbReference>
<dbReference type="SUPFAM" id="SSF57535">
    <property type="entry name" value="Complement control module/SCR domain"/>
    <property type="match status" value="1"/>
</dbReference>
<keyword evidence="4" id="KW-1015">Disulfide bond</keyword>
<dbReference type="Pfam" id="PF00084">
    <property type="entry name" value="Sushi"/>
    <property type="match status" value="1"/>
</dbReference>
<dbReference type="InterPro" id="IPR051503">
    <property type="entry name" value="ComplSys_Reg/VirEntry_Med"/>
</dbReference>
<name>A0A8T0B9T7_SILME</name>
<dbReference type="EMBL" id="JABFDY010000009">
    <property type="protein sequence ID" value="KAF7703622.1"/>
    <property type="molecule type" value="Genomic_DNA"/>
</dbReference>
<evidence type="ECO:0000256" key="3">
    <source>
        <dbReference type="ARBA" id="ARBA00022729"/>
    </source>
</evidence>
<feature type="chain" id="PRO_5035760367" description="Sushi domain-containing protein" evidence="6">
    <location>
        <begin position="29"/>
        <end position="301"/>
    </location>
</feature>
<feature type="signal peptide" evidence="6">
    <location>
        <begin position="1"/>
        <end position="28"/>
    </location>
</feature>
<comment type="caution">
    <text evidence="8">The sequence shown here is derived from an EMBL/GenBank/DDBJ whole genome shotgun (WGS) entry which is preliminary data.</text>
</comment>